<evidence type="ECO:0000259" key="3">
    <source>
        <dbReference type="PROSITE" id="PS01180"/>
    </source>
</evidence>
<accession>A0A553PU58</accession>
<proteinExistence type="predicted"/>
<sequence length="273" mass="29109">MTGTCYTEDECTSKNGVSIGTCANGFGVCCRMVMSCGETSSENITVFADTNVPTGMGECTASINPANTDVRQIRLDFERFQIAGPSLVSSEVTKILNGSPSFMGTPNAAVGQCNLDRFQVQGGSHGRPPIICGLNTGQHMLLDVDESSNIDLSFQFGSVATVRSFQIRVESCCGPNSKGSNKQGLDCLSLPSAENKEGTARLRSRFCGRNKGLTTGPAVSITICSKLTPFQITFRSDSFETIPSIVGTPLPEATAMDKGVKLIYFQDNMNCMN</sequence>
<dbReference type="InterPro" id="IPR058698">
    <property type="entry name" value="CUB_metazoa"/>
</dbReference>
<reference evidence="4 5" key="1">
    <citation type="journal article" date="2018" name="Nat. Ecol. Evol.">
        <title>Genomic signatures of mitonuclear coevolution across populations of Tigriopus californicus.</title>
        <authorList>
            <person name="Barreto F.S."/>
            <person name="Watson E.T."/>
            <person name="Lima T.G."/>
            <person name="Willett C.S."/>
            <person name="Edmands S."/>
            <person name="Li W."/>
            <person name="Burton R.S."/>
        </authorList>
    </citation>
    <scope>NUCLEOTIDE SEQUENCE [LARGE SCALE GENOMIC DNA]</scope>
    <source>
        <strain evidence="4 5">San Diego</strain>
    </source>
</reference>
<feature type="domain" description="CUB" evidence="3">
    <location>
        <begin position="36"/>
        <end position="172"/>
    </location>
</feature>
<dbReference type="PANTHER" id="PTHR33236">
    <property type="entry name" value="INTRAFLAGELLAR TRANSPORT PROTEIN 122 FAMILY PROTEIN-RELATED"/>
    <property type="match status" value="1"/>
</dbReference>
<dbReference type="STRING" id="6832.A0A553PU58"/>
<evidence type="ECO:0000313" key="5">
    <source>
        <dbReference type="Proteomes" id="UP000318571"/>
    </source>
</evidence>
<comment type="caution">
    <text evidence="4">The sequence shown here is derived from an EMBL/GenBank/DDBJ whole genome shotgun (WGS) entry which is preliminary data.</text>
</comment>
<dbReference type="PROSITE" id="PS01180">
    <property type="entry name" value="CUB"/>
    <property type="match status" value="1"/>
</dbReference>
<comment type="caution">
    <text evidence="2">Lacks conserved residue(s) required for the propagation of feature annotation.</text>
</comment>
<protein>
    <recommendedName>
        <fullName evidence="3">CUB domain-containing protein</fullName>
    </recommendedName>
</protein>
<evidence type="ECO:0000256" key="1">
    <source>
        <dbReference type="ARBA" id="ARBA00023157"/>
    </source>
</evidence>
<organism evidence="4 5">
    <name type="scientific">Tigriopus californicus</name>
    <name type="common">Marine copepod</name>
    <dbReference type="NCBI Taxonomy" id="6832"/>
    <lineage>
        <taxon>Eukaryota</taxon>
        <taxon>Metazoa</taxon>
        <taxon>Ecdysozoa</taxon>
        <taxon>Arthropoda</taxon>
        <taxon>Crustacea</taxon>
        <taxon>Multicrustacea</taxon>
        <taxon>Hexanauplia</taxon>
        <taxon>Copepoda</taxon>
        <taxon>Harpacticoida</taxon>
        <taxon>Harpacticidae</taxon>
        <taxon>Tigriopus</taxon>
    </lineage>
</organism>
<dbReference type="Pfam" id="PF26080">
    <property type="entry name" value="CUB_animal"/>
    <property type="match status" value="1"/>
</dbReference>
<keyword evidence="5" id="KW-1185">Reference proteome</keyword>
<dbReference type="InterPro" id="IPR000859">
    <property type="entry name" value="CUB_dom"/>
</dbReference>
<dbReference type="PANTHER" id="PTHR33236:SF11">
    <property type="entry name" value="CUB DOMAIN-CONTAINING PROTEIN"/>
    <property type="match status" value="1"/>
</dbReference>
<dbReference type="Proteomes" id="UP000318571">
    <property type="component" value="Chromosome 12"/>
</dbReference>
<dbReference type="EMBL" id="VCGU01000001">
    <property type="protein sequence ID" value="TRY81204.1"/>
    <property type="molecule type" value="Genomic_DNA"/>
</dbReference>
<evidence type="ECO:0000313" key="4">
    <source>
        <dbReference type="EMBL" id="TRY81204.1"/>
    </source>
</evidence>
<dbReference type="AlphaFoldDB" id="A0A553PU58"/>
<name>A0A553PU58_TIGCA</name>
<evidence type="ECO:0000256" key="2">
    <source>
        <dbReference type="PROSITE-ProRule" id="PRU00059"/>
    </source>
</evidence>
<gene>
    <name evidence="4" type="ORF">TCAL_09003</name>
</gene>
<keyword evidence="1" id="KW-1015">Disulfide bond</keyword>